<evidence type="ECO:0000313" key="5">
    <source>
        <dbReference type="Proteomes" id="UP000051124"/>
    </source>
</evidence>
<feature type="domain" description="Dockerin" evidence="3">
    <location>
        <begin position="450"/>
        <end position="513"/>
    </location>
</feature>
<dbReference type="NCBIfam" id="TIGR03804">
    <property type="entry name" value="para_beta_helix"/>
    <property type="match status" value="1"/>
</dbReference>
<gene>
    <name evidence="4" type="ORF">AMJ40_05895</name>
</gene>
<dbReference type="GO" id="GO:0004553">
    <property type="term" value="F:hydrolase activity, hydrolyzing O-glycosyl compounds"/>
    <property type="evidence" value="ECO:0007669"/>
    <property type="project" value="InterPro"/>
</dbReference>
<protein>
    <submittedName>
        <fullName evidence="4">Uncharacterized protein</fullName>
    </submittedName>
</protein>
<evidence type="ECO:0000313" key="4">
    <source>
        <dbReference type="EMBL" id="KPJ49271.1"/>
    </source>
</evidence>
<dbReference type="InterPro" id="IPR036439">
    <property type="entry name" value="Dockerin_dom_sf"/>
</dbReference>
<proteinExistence type="predicted"/>
<dbReference type="InterPro" id="IPR011050">
    <property type="entry name" value="Pectin_lyase_fold/virulence"/>
</dbReference>
<dbReference type="Pfam" id="PF00404">
    <property type="entry name" value="Dockerin_1"/>
    <property type="match status" value="1"/>
</dbReference>
<dbReference type="InterPro" id="IPR006626">
    <property type="entry name" value="PbH1"/>
</dbReference>
<dbReference type="SMART" id="SM00089">
    <property type="entry name" value="PKD"/>
    <property type="match status" value="2"/>
</dbReference>
<dbReference type="EMBL" id="LIZT01000066">
    <property type="protein sequence ID" value="KPJ49271.1"/>
    <property type="molecule type" value="Genomic_DNA"/>
</dbReference>
<organism evidence="4 5">
    <name type="scientific">candidate division TA06 bacterium DG_26</name>
    <dbReference type="NCBI Taxonomy" id="1703771"/>
    <lineage>
        <taxon>Bacteria</taxon>
        <taxon>Bacteria division TA06</taxon>
    </lineage>
</organism>
<feature type="region of interest" description="Disordered" evidence="1">
    <location>
        <begin position="512"/>
        <end position="539"/>
    </location>
</feature>
<dbReference type="Gene3D" id="1.10.1330.10">
    <property type="entry name" value="Dockerin domain"/>
    <property type="match status" value="1"/>
</dbReference>
<dbReference type="PROSITE" id="PS50093">
    <property type="entry name" value="PKD"/>
    <property type="match status" value="1"/>
</dbReference>
<dbReference type="InterPro" id="IPR013783">
    <property type="entry name" value="Ig-like_fold"/>
</dbReference>
<dbReference type="Gene3D" id="2.60.40.10">
    <property type="entry name" value="Immunoglobulins"/>
    <property type="match status" value="2"/>
</dbReference>
<dbReference type="InterPro" id="IPR012334">
    <property type="entry name" value="Pectin_lyas_fold"/>
</dbReference>
<dbReference type="CDD" id="cd00146">
    <property type="entry name" value="PKD"/>
    <property type="match status" value="2"/>
</dbReference>
<dbReference type="Pfam" id="PF18911">
    <property type="entry name" value="PKD_4"/>
    <property type="match status" value="2"/>
</dbReference>
<dbReference type="PROSITE" id="PS51766">
    <property type="entry name" value="DOCKERIN"/>
    <property type="match status" value="1"/>
</dbReference>
<dbReference type="SUPFAM" id="SSF49299">
    <property type="entry name" value="PKD domain"/>
    <property type="match status" value="2"/>
</dbReference>
<evidence type="ECO:0000259" key="2">
    <source>
        <dbReference type="PROSITE" id="PS50093"/>
    </source>
</evidence>
<dbReference type="InterPro" id="IPR022441">
    <property type="entry name" value="Para_beta_helix_rpt-2"/>
</dbReference>
<dbReference type="InterPro" id="IPR016134">
    <property type="entry name" value="Dockerin_dom"/>
</dbReference>
<dbReference type="SUPFAM" id="SSF51126">
    <property type="entry name" value="Pectin lyase-like"/>
    <property type="match status" value="1"/>
</dbReference>
<dbReference type="GO" id="GO:0000272">
    <property type="term" value="P:polysaccharide catabolic process"/>
    <property type="evidence" value="ECO:0007669"/>
    <property type="project" value="InterPro"/>
</dbReference>
<dbReference type="PATRIC" id="fig|1703771.3.peg.447"/>
<dbReference type="InterPro" id="IPR039448">
    <property type="entry name" value="Beta_helix"/>
</dbReference>
<dbReference type="Proteomes" id="UP000051124">
    <property type="component" value="Unassembled WGS sequence"/>
</dbReference>
<dbReference type="SMART" id="SM00710">
    <property type="entry name" value="PbH1"/>
    <property type="match status" value="4"/>
</dbReference>
<dbReference type="InterPro" id="IPR000601">
    <property type="entry name" value="PKD_dom"/>
</dbReference>
<dbReference type="Pfam" id="PF13229">
    <property type="entry name" value="Beta_helix"/>
    <property type="match status" value="1"/>
</dbReference>
<evidence type="ECO:0000259" key="3">
    <source>
        <dbReference type="PROSITE" id="PS51766"/>
    </source>
</evidence>
<dbReference type="Gene3D" id="2.160.20.10">
    <property type="entry name" value="Single-stranded right-handed beta-helix, Pectin lyase-like"/>
    <property type="match status" value="1"/>
</dbReference>
<dbReference type="InterPro" id="IPR035986">
    <property type="entry name" value="PKD_dom_sf"/>
</dbReference>
<dbReference type="InterPro" id="IPR022409">
    <property type="entry name" value="PKD/Chitinase_dom"/>
</dbReference>
<feature type="domain" description="PKD" evidence="2">
    <location>
        <begin position="368"/>
        <end position="451"/>
    </location>
</feature>
<dbReference type="SUPFAM" id="SSF63446">
    <property type="entry name" value="Type I dockerin domain"/>
    <property type="match status" value="1"/>
</dbReference>
<comment type="caution">
    <text evidence="4">The sequence shown here is derived from an EMBL/GenBank/DDBJ whole genome shotgun (WGS) entry which is preliminary data.</text>
</comment>
<dbReference type="InterPro" id="IPR002105">
    <property type="entry name" value="Dockerin_1_rpt"/>
</dbReference>
<dbReference type="AlphaFoldDB" id="A0A0S7WGM3"/>
<sequence>MDTLIISYWKLPDTLIVAPGTVVKFEPGFSAKIEVEGVFSAQGTETDTIVFTSNAVVPDTNDWKEIRFRPTSIDSLCVVSYCLVEYGRLGIICNQASPTISHNRIVNTGSYGIVFDGSPMVCYNLVENSGGRGIGCGGASRAVVAGNVVRNNYWRNIRCTDSASPLIVGNEISGSPHIGIRCADLSSPTIIGNTIVDNGWGIVVEDSASPLIGGSLSDANDIYGSDFAELDNSTPNRIMAEYNYWGSVDRDSIESKMRNWGSGSIDYVPWTNASHDTVYSDPPVANAGGPYCGEEGSWMSFDGSNSSDDGRIVLYEWDIDGDGDYDSVGVDVSHTWGDDYVGVIVLRVTDDGALSDTDTTMVTVQNVLPSADAGGPYRGGIDQAIQLSGSATDPGMDSIVFEWDLDGDGEYDDATGQGPTHIWSVSGVYTIYLRVTDDDGGIGADSAPVTISLCGDCNGDGRLTVADATYLVAFIYRGGPTPLGQGDVNLDGRMTVADATYIVAHLYRGGPPPCEPAAGSSPHSDGQKRVAVPASKPGE</sequence>
<reference evidence="4 5" key="1">
    <citation type="journal article" date="2015" name="Microbiome">
        <title>Genomic resolution of linkages in carbon, nitrogen, and sulfur cycling among widespread estuary sediment bacteria.</title>
        <authorList>
            <person name="Baker B.J."/>
            <person name="Lazar C.S."/>
            <person name="Teske A.P."/>
            <person name="Dick G.J."/>
        </authorList>
    </citation>
    <scope>NUCLEOTIDE SEQUENCE [LARGE SCALE GENOMIC DNA]</scope>
    <source>
        <strain evidence="4">DG_26</strain>
    </source>
</reference>
<accession>A0A0S7WGM3</accession>
<evidence type="ECO:0000256" key="1">
    <source>
        <dbReference type="SAM" id="MobiDB-lite"/>
    </source>
</evidence>
<name>A0A0S7WGM3_UNCT6</name>
<dbReference type="CDD" id="cd14256">
    <property type="entry name" value="Dockerin_I"/>
    <property type="match status" value="1"/>
</dbReference>